<dbReference type="Gene3D" id="3.10.50.40">
    <property type="match status" value="1"/>
</dbReference>
<feature type="signal peptide" evidence="1">
    <location>
        <begin position="1"/>
        <end position="19"/>
    </location>
</feature>
<evidence type="ECO:0000256" key="1">
    <source>
        <dbReference type="SAM" id="SignalP"/>
    </source>
</evidence>
<keyword evidence="1" id="KW-0732">Signal</keyword>
<dbReference type="Proteomes" id="UP000247973">
    <property type="component" value="Unassembled WGS sequence"/>
</dbReference>
<protein>
    <submittedName>
        <fullName evidence="2">Uncharacterized protein DUF4827</fullName>
    </submittedName>
</protein>
<dbReference type="PROSITE" id="PS51257">
    <property type="entry name" value="PROKAR_LIPOPROTEIN"/>
    <property type="match status" value="1"/>
</dbReference>
<evidence type="ECO:0000313" key="3">
    <source>
        <dbReference type="Proteomes" id="UP000247973"/>
    </source>
</evidence>
<dbReference type="InterPro" id="IPR032252">
    <property type="entry name" value="DUF4827"/>
</dbReference>
<dbReference type="EMBL" id="QICL01000007">
    <property type="protein sequence ID" value="PXV65523.1"/>
    <property type="molecule type" value="Genomic_DNA"/>
</dbReference>
<dbReference type="AlphaFoldDB" id="A0A2V3PQ59"/>
<feature type="chain" id="PRO_5015968650" evidence="1">
    <location>
        <begin position="20"/>
        <end position="194"/>
    </location>
</feature>
<dbReference type="InterPro" id="IPR046357">
    <property type="entry name" value="PPIase_dom_sf"/>
</dbReference>
<dbReference type="Pfam" id="PF16109">
    <property type="entry name" value="DUF4827"/>
    <property type="match status" value="1"/>
</dbReference>
<proteinExistence type="predicted"/>
<accession>A0A2V3PQ59</accession>
<sequence>MKKVLGLVCFFIGLCVAFGACSNTETYADKLKNERKNIARFINEHNIVVLSQYPANGVFEENQFFRDPVTGVYINVIDSGNGNRASVAKRSLVTVRFSGAMTVPANELDTNTNNVSGLQPMTFNYGISGTYSSTNQYLPDYFFLSQGIIAPLRFVGENARVSLIVPFAQGSTYQLAAFQPMYYEMLHYTTIINN</sequence>
<organism evidence="2 3">
    <name type="scientific">Dysgonomonas alginatilytica</name>
    <dbReference type="NCBI Taxonomy" id="1605892"/>
    <lineage>
        <taxon>Bacteria</taxon>
        <taxon>Pseudomonadati</taxon>
        <taxon>Bacteroidota</taxon>
        <taxon>Bacteroidia</taxon>
        <taxon>Bacteroidales</taxon>
        <taxon>Dysgonomonadaceae</taxon>
        <taxon>Dysgonomonas</taxon>
    </lineage>
</organism>
<evidence type="ECO:0000313" key="2">
    <source>
        <dbReference type="EMBL" id="PXV65523.1"/>
    </source>
</evidence>
<dbReference type="RefSeq" id="WP_110310244.1">
    <property type="nucleotide sequence ID" value="NZ_QICL01000007.1"/>
</dbReference>
<dbReference type="GO" id="GO:0003755">
    <property type="term" value="F:peptidyl-prolyl cis-trans isomerase activity"/>
    <property type="evidence" value="ECO:0007669"/>
    <property type="project" value="InterPro"/>
</dbReference>
<keyword evidence="3" id="KW-1185">Reference proteome</keyword>
<comment type="caution">
    <text evidence="2">The sequence shown here is derived from an EMBL/GenBank/DDBJ whole genome shotgun (WGS) entry which is preliminary data.</text>
</comment>
<name>A0A2V3PQ59_9BACT</name>
<dbReference type="OrthoDB" id="1096383at2"/>
<gene>
    <name evidence="2" type="ORF">CLV62_107120</name>
</gene>
<reference evidence="2 3" key="1">
    <citation type="submission" date="2018-03" db="EMBL/GenBank/DDBJ databases">
        <title>Genomic Encyclopedia of Archaeal and Bacterial Type Strains, Phase II (KMG-II): from individual species to whole genera.</title>
        <authorList>
            <person name="Goeker M."/>
        </authorList>
    </citation>
    <scope>NUCLEOTIDE SEQUENCE [LARGE SCALE GENOMIC DNA]</scope>
    <source>
        <strain evidence="2 3">DSM 100214</strain>
    </source>
</reference>